<dbReference type="Pfam" id="PF03690">
    <property type="entry name" value="MYG1_exonuc"/>
    <property type="match status" value="1"/>
</dbReference>
<name>A6TKH3_ALKMQ</name>
<dbReference type="InterPro" id="IPR003226">
    <property type="entry name" value="MYG1_exonuclease"/>
</dbReference>
<evidence type="ECO:0000313" key="3">
    <source>
        <dbReference type="Proteomes" id="UP000001572"/>
    </source>
</evidence>
<dbReference type="EMBL" id="CP000724">
    <property type="protein sequence ID" value="ABR46691.1"/>
    <property type="molecule type" value="Genomic_DNA"/>
</dbReference>
<protein>
    <submittedName>
        <fullName evidence="2">Metal-dependent protein hydrolase</fullName>
    </submittedName>
</protein>
<keyword evidence="3" id="KW-1185">Reference proteome</keyword>
<evidence type="ECO:0000256" key="1">
    <source>
        <dbReference type="ARBA" id="ARBA00010105"/>
    </source>
</evidence>
<gene>
    <name evidence="2" type="ordered locus">Amet_0463</name>
</gene>
<dbReference type="HOGENOM" id="CLU_051576_1_0_9"/>
<reference evidence="3" key="1">
    <citation type="journal article" date="2016" name="Genome Announc.">
        <title>Complete genome sequence of Alkaliphilus metalliredigens strain QYMF, an alkaliphilic and metal-reducing bacterium isolated from borax-contaminated leachate ponds.</title>
        <authorList>
            <person name="Hwang C."/>
            <person name="Copeland A."/>
            <person name="Lucas S."/>
            <person name="Lapidus A."/>
            <person name="Barry K."/>
            <person name="Detter J.C."/>
            <person name="Glavina Del Rio T."/>
            <person name="Hammon N."/>
            <person name="Israni S."/>
            <person name="Dalin E."/>
            <person name="Tice H."/>
            <person name="Pitluck S."/>
            <person name="Chertkov O."/>
            <person name="Brettin T."/>
            <person name="Bruce D."/>
            <person name="Han C."/>
            <person name="Schmutz J."/>
            <person name="Larimer F."/>
            <person name="Land M.L."/>
            <person name="Hauser L."/>
            <person name="Kyrpides N."/>
            <person name="Mikhailova N."/>
            <person name="Ye Q."/>
            <person name="Zhou J."/>
            <person name="Richardson P."/>
            <person name="Fields M.W."/>
        </authorList>
    </citation>
    <scope>NUCLEOTIDE SEQUENCE [LARGE SCALE GENOMIC DNA]</scope>
    <source>
        <strain evidence="3">QYMF</strain>
    </source>
</reference>
<dbReference type="RefSeq" id="WP_011971599.1">
    <property type="nucleotide sequence ID" value="NC_009633.1"/>
</dbReference>
<dbReference type="GO" id="GO:0005737">
    <property type="term" value="C:cytoplasm"/>
    <property type="evidence" value="ECO:0007669"/>
    <property type="project" value="TreeGrafter"/>
</dbReference>
<dbReference type="KEGG" id="amt:Amet_0463"/>
<dbReference type="Proteomes" id="UP000001572">
    <property type="component" value="Chromosome"/>
</dbReference>
<dbReference type="AlphaFoldDB" id="A6TKH3"/>
<organism evidence="2 3">
    <name type="scientific">Alkaliphilus metalliredigens (strain QYMF)</name>
    <dbReference type="NCBI Taxonomy" id="293826"/>
    <lineage>
        <taxon>Bacteria</taxon>
        <taxon>Bacillati</taxon>
        <taxon>Bacillota</taxon>
        <taxon>Clostridia</taxon>
        <taxon>Peptostreptococcales</taxon>
        <taxon>Natronincolaceae</taxon>
        <taxon>Alkaliphilus</taxon>
    </lineage>
</organism>
<keyword evidence="2" id="KW-0378">Hydrolase</keyword>
<dbReference type="eggNOG" id="COG4286">
    <property type="taxonomic scope" value="Bacteria"/>
</dbReference>
<evidence type="ECO:0000313" key="2">
    <source>
        <dbReference type="EMBL" id="ABR46691.1"/>
    </source>
</evidence>
<dbReference type="PANTHER" id="PTHR11215">
    <property type="entry name" value="METAL DEPENDENT HYDROLASE - RELATED"/>
    <property type="match status" value="1"/>
</dbReference>
<comment type="similarity">
    <text evidence="1">Belongs to the MYG1 family.</text>
</comment>
<sequence>MEKPYKRVGTHHGRFHADEVMATAILMELFEIEVTRTRDPKILSKLDIVYDVGGGVFDHHGIEKVYRDDGIPFAACGLIWNEFGRKVISMKESSLVESEIELVFESVDRALMKGIDAIDNGVRIGEQIVDLMDISSIVSMFNPPWDLEKSEKECFDRAVAVASSVLNNTIDHKLAVLRTRIPVSKAYKRRENPKILVLEKSCPWQKVLSEIDERNEVLFVVYPDKDNYAIQTVRGEDGEDKKYLPKSWVGKEEKELAEVTGVADAVFCHTGRFIAVARRLESIVKMAELAINEEDKP</sequence>
<dbReference type="PANTHER" id="PTHR11215:SF1">
    <property type="entry name" value="MYG1 EXONUCLEASE"/>
    <property type="match status" value="1"/>
</dbReference>
<dbReference type="STRING" id="293826.Amet_0463"/>
<dbReference type="GO" id="GO:0016787">
    <property type="term" value="F:hydrolase activity"/>
    <property type="evidence" value="ECO:0007669"/>
    <property type="project" value="UniProtKB-KW"/>
</dbReference>
<accession>A6TKH3</accession>
<proteinExistence type="inferred from homology"/>
<dbReference type="OrthoDB" id="183622at2"/>